<dbReference type="AlphaFoldDB" id="A0AAN7UZT1"/>
<evidence type="ECO:0000313" key="2">
    <source>
        <dbReference type="Proteomes" id="UP001305414"/>
    </source>
</evidence>
<reference evidence="1 2" key="1">
    <citation type="submission" date="2023-10" db="EMBL/GenBank/DDBJ databases">
        <title>Draft genome sequence of Xylaria bambusicola isolate GMP-LS, the root and basal stem rot pathogen of sugarcane in Indonesia.</title>
        <authorList>
            <person name="Selvaraj P."/>
            <person name="Muralishankar V."/>
            <person name="Muruganantham S."/>
            <person name="Sp S."/>
            <person name="Haryani S."/>
            <person name="Lau K.J.X."/>
            <person name="Naqvi N.I."/>
        </authorList>
    </citation>
    <scope>NUCLEOTIDE SEQUENCE [LARGE SCALE GENOMIC DNA]</scope>
    <source>
        <strain evidence="1">GMP-LS</strain>
    </source>
</reference>
<dbReference type="Proteomes" id="UP001305414">
    <property type="component" value="Unassembled WGS sequence"/>
</dbReference>
<accession>A0AAN7UZT1</accession>
<organism evidence="1 2">
    <name type="scientific">Xylaria bambusicola</name>
    <dbReference type="NCBI Taxonomy" id="326684"/>
    <lineage>
        <taxon>Eukaryota</taxon>
        <taxon>Fungi</taxon>
        <taxon>Dikarya</taxon>
        <taxon>Ascomycota</taxon>
        <taxon>Pezizomycotina</taxon>
        <taxon>Sordariomycetes</taxon>
        <taxon>Xylariomycetidae</taxon>
        <taxon>Xylariales</taxon>
        <taxon>Xylariaceae</taxon>
        <taxon>Xylaria</taxon>
    </lineage>
</organism>
<evidence type="ECO:0000313" key="1">
    <source>
        <dbReference type="EMBL" id="KAK5636933.1"/>
    </source>
</evidence>
<dbReference type="EMBL" id="JAWHQM010000085">
    <property type="protein sequence ID" value="KAK5636933.1"/>
    <property type="molecule type" value="Genomic_DNA"/>
</dbReference>
<protein>
    <submittedName>
        <fullName evidence="1">Uncharacterized protein</fullName>
    </submittedName>
</protein>
<gene>
    <name evidence="1" type="ORF">RRF57_012645</name>
</gene>
<name>A0AAN7UZT1_9PEZI</name>
<keyword evidence="2" id="KW-1185">Reference proteome</keyword>
<proteinExistence type="predicted"/>
<sequence length="73" mass="8107">MPAKTRVFSLVLRRVDEGQGGSSSSQHRLESDVVEEAGDGTYERIEIYIDALESTDSKDYVEENGVECVVKLI</sequence>
<comment type="caution">
    <text evidence="1">The sequence shown here is derived from an EMBL/GenBank/DDBJ whole genome shotgun (WGS) entry which is preliminary data.</text>
</comment>